<dbReference type="AlphaFoldDB" id="A0A2K8KRL6"/>
<dbReference type="EMBL" id="CP011797">
    <property type="protein sequence ID" value="ATX77363.1"/>
    <property type="molecule type" value="Genomic_DNA"/>
</dbReference>
<keyword evidence="1" id="KW-0472">Membrane</keyword>
<organism evidence="2 3">
    <name type="scientific">Reinekea forsetii</name>
    <dbReference type="NCBI Taxonomy" id="1336806"/>
    <lineage>
        <taxon>Bacteria</taxon>
        <taxon>Pseudomonadati</taxon>
        <taxon>Pseudomonadota</taxon>
        <taxon>Gammaproteobacteria</taxon>
        <taxon>Oceanospirillales</taxon>
        <taxon>Saccharospirillaceae</taxon>
        <taxon>Reinekea</taxon>
    </lineage>
</organism>
<keyword evidence="1" id="KW-1133">Transmembrane helix</keyword>
<dbReference type="Proteomes" id="UP000229757">
    <property type="component" value="Chromosome"/>
</dbReference>
<dbReference type="Pfam" id="PF07254">
    <property type="entry name" value="Cpta_toxin"/>
    <property type="match status" value="1"/>
</dbReference>
<gene>
    <name evidence="2" type="ORF">REIFOR_02230</name>
</gene>
<sequence>MPVVIEAGISAPNRRAGYLWLATFQGMVLSTLLSWPLTTHLLWFTLPFLGHFFWSAEYRAKRIRLALDGVQLSTDTAIERFQWHGEGRLSHAFMQLELSQDDGQRLTLTIWQDSVSAASWRALNMGFRVMQPTLRAAQDRQHLPDGAWLRLF</sequence>
<reference evidence="2 3" key="1">
    <citation type="journal article" date="2017" name="Environ. Microbiol.">
        <title>Genomic and physiological analyses of 'Reinekea forsetii' reveal a versatile opportunistic lifestyle during spring algae blooms.</title>
        <authorList>
            <person name="Avci B."/>
            <person name="Hahnke R.L."/>
            <person name="Chafee M."/>
            <person name="Fischer T."/>
            <person name="Gruber-Vodicka H."/>
            <person name="Tegetmeyer H.E."/>
            <person name="Harder J."/>
            <person name="Fuchs B.M."/>
            <person name="Amann R.I."/>
            <person name="Teeling H."/>
        </authorList>
    </citation>
    <scope>NUCLEOTIDE SEQUENCE [LARGE SCALE GENOMIC DNA]</scope>
    <source>
        <strain evidence="2 3">Hel1_31_D35</strain>
    </source>
</reference>
<name>A0A2K8KRL6_9GAMM</name>
<proteinExistence type="predicted"/>
<dbReference type="InterPro" id="IPR009883">
    <property type="entry name" value="YgfX"/>
</dbReference>
<dbReference type="RefSeq" id="WP_100257628.1">
    <property type="nucleotide sequence ID" value="NZ_CP011797.1"/>
</dbReference>
<keyword evidence="1" id="KW-0812">Transmembrane</keyword>
<dbReference type="KEGG" id="rfo:REIFOR_02230"/>
<evidence type="ECO:0000313" key="2">
    <source>
        <dbReference type="EMBL" id="ATX77363.1"/>
    </source>
</evidence>
<dbReference type="OrthoDB" id="6196503at2"/>
<feature type="transmembrane region" description="Helical" evidence="1">
    <location>
        <begin position="41"/>
        <end position="58"/>
    </location>
</feature>
<evidence type="ECO:0000256" key="1">
    <source>
        <dbReference type="SAM" id="Phobius"/>
    </source>
</evidence>
<evidence type="ECO:0000313" key="3">
    <source>
        <dbReference type="Proteomes" id="UP000229757"/>
    </source>
</evidence>
<protein>
    <submittedName>
        <fullName evidence="2">Uncharacterized protein</fullName>
    </submittedName>
</protein>
<keyword evidence="3" id="KW-1185">Reference proteome</keyword>
<accession>A0A2K8KRL6</accession>